<organism evidence="2 3">
    <name type="scientific">Cryptolaemus montrouzieri</name>
    <dbReference type="NCBI Taxonomy" id="559131"/>
    <lineage>
        <taxon>Eukaryota</taxon>
        <taxon>Metazoa</taxon>
        <taxon>Ecdysozoa</taxon>
        <taxon>Arthropoda</taxon>
        <taxon>Hexapoda</taxon>
        <taxon>Insecta</taxon>
        <taxon>Pterygota</taxon>
        <taxon>Neoptera</taxon>
        <taxon>Endopterygota</taxon>
        <taxon>Coleoptera</taxon>
        <taxon>Polyphaga</taxon>
        <taxon>Cucujiformia</taxon>
        <taxon>Coccinelloidea</taxon>
        <taxon>Coccinellidae</taxon>
        <taxon>Scymninae</taxon>
        <taxon>Scymnini</taxon>
        <taxon>Cryptolaemus</taxon>
    </lineage>
</organism>
<name>A0ABD2NQ85_9CUCU</name>
<evidence type="ECO:0000313" key="3">
    <source>
        <dbReference type="Proteomes" id="UP001516400"/>
    </source>
</evidence>
<sequence length="64" mass="7237">MQTGQNLYKTSFGVWRQHLEPILHKGRGESSKKSDKNPHRNQAATLSPETQSIWPANSHAPKTQ</sequence>
<comment type="caution">
    <text evidence="2">The sequence shown here is derived from an EMBL/GenBank/DDBJ whole genome shotgun (WGS) entry which is preliminary data.</text>
</comment>
<feature type="non-terminal residue" evidence="2">
    <location>
        <position position="64"/>
    </location>
</feature>
<feature type="compositionally biased region" description="Polar residues" evidence="1">
    <location>
        <begin position="40"/>
        <end position="64"/>
    </location>
</feature>
<keyword evidence="3" id="KW-1185">Reference proteome</keyword>
<dbReference type="AlphaFoldDB" id="A0ABD2NQ85"/>
<protein>
    <submittedName>
        <fullName evidence="2">Uncharacterized protein</fullName>
    </submittedName>
</protein>
<dbReference type="EMBL" id="JABFTP020000144">
    <property type="protein sequence ID" value="KAL3280882.1"/>
    <property type="molecule type" value="Genomic_DNA"/>
</dbReference>
<feature type="region of interest" description="Disordered" evidence="1">
    <location>
        <begin position="22"/>
        <end position="64"/>
    </location>
</feature>
<evidence type="ECO:0000313" key="2">
    <source>
        <dbReference type="EMBL" id="KAL3280882.1"/>
    </source>
</evidence>
<evidence type="ECO:0000256" key="1">
    <source>
        <dbReference type="SAM" id="MobiDB-lite"/>
    </source>
</evidence>
<feature type="compositionally biased region" description="Basic and acidic residues" evidence="1">
    <location>
        <begin position="22"/>
        <end position="38"/>
    </location>
</feature>
<proteinExistence type="predicted"/>
<dbReference type="Proteomes" id="UP001516400">
    <property type="component" value="Unassembled WGS sequence"/>
</dbReference>
<reference evidence="2 3" key="1">
    <citation type="journal article" date="2021" name="BMC Biol.">
        <title>Horizontally acquired antibacterial genes associated with adaptive radiation of ladybird beetles.</title>
        <authorList>
            <person name="Li H.S."/>
            <person name="Tang X.F."/>
            <person name="Huang Y.H."/>
            <person name="Xu Z.Y."/>
            <person name="Chen M.L."/>
            <person name="Du X.Y."/>
            <person name="Qiu B.Y."/>
            <person name="Chen P.T."/>
            <person name="Zhang W."/>
            <person name="Slipinski A."/>
            <person name="Escalona H.E."/>
            <person name="Waterhouse R.M."/>
            <person name="Zwick A."/>
            <person name="Pang H."/>
        </authorList>
    </citation>
    <scope>NUCLEOTIDE SEQUENCE [LARGE SCALE GENOMIC DNA]</scope>
    <source>
        <strain evidence="2">SYSU2018</strain>
    </source>
</reference>
<accession>A0ABD2NQ85</accession>
<gene>
    <name evidence="2" type="ORF">HHI36_004110</name>
</gene>